<comment type="similarity">
    <text evidence="4">Belongs to the peroxiredoxin-like PRXL2 family. PRXL2A subfamily.</text>
</comment>
<proteinExistence type="inferred from homology"/>
<evidence type="ECO:0000256" key="3">
    <source>
        <dbReference type="ARBA" id="ARBA00023284"/>
    </source>
</evidence>
<gene>
    <name evidence="9" type="ORF">WJX73_002726</name>
</gene>
<dbReference type="AlphaFoldDB" id="A0AAW1PU39"/>
<dbReference type="InterPro" id="IPR032801">
    <property type="entry name" value="PXL2A/B/C"/>
</dbReference>
<keyword evidence="3" id="KW-0676">Redox-active center</keyword>
<dbReference type="SUPFAM" id="SSF52833">
    <property type="entry name" value="Thioredoxin-like"/>
    <property type="match status" value="1"/>
</dbReference>
<organism evidence="9 10">
    <name type="scientific">Symbiochloris irregularis</name>
    <dbReference type="NCBI Taxonomy" id="706552"/>
    <lineage>
        <taxon>Eukaryota</taxon>
        <taxon>Viridiplantae</taxon>
        <taxon>Chlorophyta</taxon>
        <taxon>core chlorophytes</taxon>
        <taxon>Trebouxiophyceae</taxon>
        <taxon>Trebouxiales</taxon>
        <taxon>Trebouxiaceae</taxon>
        <taxon>Symbiochloris</taxon>
    </lineage>
</organism>
<feature type="compositionally biased region" description="Basic and acidic residues" evidence="8">
    <location>
        <begin position="160"/>
        <end position="176"/>
    </location>
</feature>
<comment type="subcellular location">
    <subcellularLocation>
        <location evidence="1">Cytoplasm</location>
    </subcellularLocation>
</comment>
<comment type="caution">
    <text evidence="9">The sequence shown here is derived from an EMBL/GenBank/DDBJ whole genome shotgun (WGS) entry which is preliminary data.</text>
</comment>
<evidence type="ECO:0000256" key="7">
    <source>
        <dbReference type="ARBA" id="ARBA00032129"/>
    </source>
</evidence>
<evidence type="ECO:0000256" key="6">
    <source>
        <dbReference type="ARBA" id="ARBA00032058"/>
    </source>
</evidence>
<feature type="region of interest" description="Disordered" evidence="8">
    <location>
        <begin position="155"/>
        <end position="176"/>
    </location>
</feature>
<evidence type="ECO:0000256" key="1">
    <source>
        <dbReference type="ARBA" id="ARBA00004496"/>
    </source>
</evidence>
<dbReference type="PANTHER" id="PTHR28630">
    <property type="match status" value="1"/>
</dbReference>
<dbReference type="GO" id="GO:0005737">
    <property type="term" value="C:cytoplasm"/>
    <property type="evidence" value="ECO:0007669"/>
    <property type="project" value="UniProtKB-SubCell"/>
</dbReference>
<evidence type="ECO:0000313" key="10">
    <source>
        <dbReference type="Proteomes" id="UP001465755"/>
    </source>
</evidence>
<dbReference type="EMBL" id="JALJOQ010000007">
    <property type="protein sequence ID" value="KAK9812327.1"/>
    <property type="molecule type" value="Genomic_DNA"/>
</dbReference>
<keyword evidence="2" id="KW-0963">Cytoplasm</keyword>
<dbReference type="InterPro" id="IPR036249">
    <property type="entry name" value="Thioredoxin-like_sf"/>
</dbReference>
<dbReference type="Pfam" id="PF13911">
    <property type="entry name" value="AhpC-TSA_2"/>
    <property type="match status" value="1"/>
</dbReference>
<protein>
    <recommendedName>
        <fullName evidence="5">Peroxiredoxin-like 2A</fullName>
    </recommendedName>
    <alternativeName>
        <fullName evidence="7">Peroxiredoxin-like 2 activated in M-CSF stimulated monocytes</fullName>
    </alternativeName>
    <alternativeName>
        <fullName evidence="6">Redox-regulatory protein FAM213A</fullName>
    </alternativeName>
</protein>
<sequence length="176" mass="19903">MNRPKQSPGCVLCRAEARRVNALRPALEKLGVKLVCLVHEWLKTEIGAFKPKFWSGELYLDKNKDMYRALGAGKVHKQSWIRFFCCCLCTLGPKYSEAKAIAPDSEPNVNGTHMVMGGYMVLKQGTKGVQWQFQEDFFGDHPAYDKLLEECQKAGSQKLTEQEGKQAKADREDEDS</sequence>
<evidence type="ECO:0000256" key="5">
    <source>
        <dbReference type="ARBA" id="ARBA00023849"/>
    </source>
</evidence>
<reference evidence="9 10" key="1">
    <citation type="journal article" date="2024" name="Nat. Commun.">
        <title>Phylogenomics reveals the evolutionary origins of lichenization in chlorophyte algae.</title>
        <authorList>
            <person name="Puginier C."/>
            <person name="Libourel C."/>
            <person name="Otte J."/>
            <person name="Skaloud P."/>
            <person name="Haon M."/>
            <person name="Grisel S."/>
            <person name="Petersen M."/>
            <person name="Berrin J.G."/>
            <person name="Delaux P.M."/>
            <person name="Dal Grande F."/>
            <person name="Keller J."/>
        </authorList>
    </citation>
    <scope>NUCLEOTIDE SEQUENCE [LARGE SCALE GENOMIC DNA]</scope>
    <source>
        <strain evidence="9 10">SAG 2036</strain>
    </source>
</reference>
<keyword evidence="10" id="KW-1185">Reference proteome</keyword>
<name>A0AAW1PU39_9CHLO</name>
<evidence type="ECO:0000256" key="2">
    <source>
        <dbReference type="ARBA" id="ARBA00022490"/>
    </source>
</evidence>
<accession>A0AAW1PU39</accession>
<evidence type="ECO:0000256" key="8">
    <source>
        <dbReference type="SAM" id="MobiDB-lite"/>
    </source>
</evidence>
<evidence type="ECO:0000313" key="9">
    <source>
        <dbReference type="EMBL" id="KAK9812327.1"/>
    </source>
</evidence>
<dbReference type="PANTHER" id="PTHR28630:SF31">
    <property type="entry name" value="PEROXIREDOXIN-LIKE 2A"/>
    <property type="match status" value="1"/>
</dbReference>
<evidence type="ECO:0000256" key="4">
    <source>
        <dbReference type="ARBA" id="ARBA00023787"/>
    </source>
</evidence>
<dbReference type="Proteomes" id="UP001465755">
    <property type="component" value="Unassembled WGS sequence"/>
</dbReference>